<keyword evidence="3 6" id="KW-1133">Transmembrane helix</keyword>
<dbReference type="KEGG" id="pphr:APZ00_07975"/>
<dbReference type="EMBL" id="CP013068">
    <property type="protein sequence ID" value="ALV27016.1"/>
    <property type="molecule type" value="Genomic_DNA"/>
</dbReference>
<feature type="compositionally biased region" description="Low complexity" evidence="5">
    <location>
        <begin position="486"/>
        <end position="505"/>
    </location>
</feature>
<keyword evidence="2 6" id="KW-0812">Transmembrane</keyword>
<dbReference type="InterPro" id="IPR016982">
    <property type="entry name" value="Mms48"/>
</dbReference>
<evidence type="ECO:0000256" key="4">
    <source>
        <dbReference type="ARBA" id="ARBA00023136"/>
    </source>
</evidence>
<dbReference type="Gene3D" id="1.25.40.10">
    <property type="entry name" value="Tetratricopeptide repeat domain"/>
    <property type="match status" value="2"/>
</dbReference>
<dbReference type="eggNOG" id="COG3898">
    <property type="taxonomic scope" value="Bacteria"/>
</dbReference>
<comment type="subcellular location">
    <subcellularLocation>
        <location evidence="1">Membrane</location>
    </subcellularLocation>
</comment>
<keyword evidence="9" id="KW-1185">Reference proteome</keyword>
<dbReference type="InterPro" id="IPR011990">
    <property type="entry name" value="TPR-like_helical_dom_sf"/>
</dbReference>
<evidence type="ECO:0000259" key="7">
    <source>
        <dbReference type="Pfam" id="PF07219"/>
    </source>
</evidence>
<dbReference type="InterPro" id="IPR010817">
    <property type="entry name" value="HemY_N"/>
</dbReference>
<feature type="transmembrane region" description="Helical" evidence="6">
    <location>
        <begin position="45"/>
        <end position="66"/>
    </location>
</feature>
<accession>A0A0U3N298</accession>
<feature type="transmembrane region" description="Helical" evidence="6">
    <location>
        <begin position="87"/>
        <end position="103"/>
    </location>
</feature>
<dbReference type="Pfam" id="PF07219">
    <property type="entry name" value="HemY_N"/>
    <property type="match status" value="1"/>
</dbReference>
<evidence type="ECO:0000256" key="5">
    <source>
        <dbReference type="SAM" id="MobiDB-lite"/>
    </source>
</evidence>
<feature type="domain" description="HemY N-terminal" evidence="7">
    <location>
        <begin position="26"/>
        <end position="132"/>
    </location>
</feature>
<name>A0A0U3N298_9HYPH</name>
<dbReference type="AlphaFoldDB" id="A0A0U3N298"/>
<dbReference type="GO" id="GO:0016020">
    <property type="term" value="C:membrane"/>
    <property type="evidence" value="ECO:0007669"/>
    <property type="project" value="UniProtKB-SubCell"/>
</dbReference>
<evidence type="ECO:0000256" key="1">
    <source>
        <dbReference type="ARBA" id="ARBA00004370"/>
    </source>
</evidence>
<dbReference type="Proteomes" id="UP000064921">
    <property type="component" value="Chromosome"/>
</dbReference>
<evidence type="ECO:0000256" key="6">
    <source>
        <dbReference type="SAM" id="Phobius"/>
    </source>
</evidence>
<sequence>MIRVFVFFAALFAAALGFAWLADLPGMVSVTWNGYIWEQPPATVALVVIAGLALFLGAVWLVLTVLRSPKIASRFFRRRRRDRGYQALSSGLLALGTGNAKLARKHGLEAGKLLPGEPAAQLLIAQAAQMSGDRDEARRRFETMLEDPRTRVLGLHGLFIEAEREGAPAAARHYAEEALRAQPGLDWAGKAVLGYQAVASDWEAAIATLEKNYTARLIDKPAYRRQRAVLLTARALELEDSDPDQAMQLAREAHGLAGDLVPAAAVTARLATRKGDVRKAAKVLEATWRLSPHPDLAEAYAHARIGDAAADRLKRVKTLAALRPNTAEGALAIARVALDAREFAEARAQLKKVLRSEPTRNAFMLMADLEEAESGDKGRMREWLARAVRAPLDKAWIADGVVSSVWSPVSPVTGRLDAFVWDTPPAPSGALALDLPDEALFDRPGLAAPQEAAAEAAKEAARPAGPFDMPVRSPKPEAGGEPVMDLTPEPAATPAATPATTLAEAPGEKPAVKPAGAAAASVNGAAVPQPGKPAAAPASAAAVAPVDVINPAASQPVDAPAPDNAGSPVRHAAAYPFPRLPDDPGPDAADDVPLPKPKFVN</sequence>
<evidence type="ECO:0000256" key="3">
    <source>
        <dbReference type="ARBA" id="ARBA00022989"/>
    </source>
</evidence>
<dbReference type="STRING" id="121719.APZ00_07975"/>
<proteinExistence type="predicted"/>
<dbReference type="RefSeq" id="WP_058898601.1">
    <property type="nucleotide sequence ID" value="NZ_CM011124.1"/>
</dbReference>
<evidence type="ECO:0000313" key="8">
    <source>
        <dbReference type="EMBL" id="ALV27016.1"/>
    </source>
</evidence>
<protein>
    <submittedName>
        <fullName evidence="8">Heme biosynthesis protein HemY</fullName>
    </submittedName>
</protein>
<evidence type="ECO:0000313" key="9">
    <source>
        <dbReference type="Proteomes" id="UP000064921"/>
    </source>
</evidence>
<evidence type="ECO:0000256" key="2">
    <source>
        <dbReference type="ARBA" id="ARBA00022692"/>
    </source>
</evidence>
<gene>
    <name evidence="8" type="ORF">APZ00_07975</name>
</gene>
<reference evidence="8 9" key="1">
    <citation type="submission" date="2015-10" db="EMBL/GenBank/DDBJ databases">
        <title>The world's first case of liver abscess caused by Pannonibacter phragmitetus.</title>
        <authorList>
            <person name="Ming D."/>
            <person name="Wang M."/>
            <person name="Zhou Y."/>
            <person name="Jiang T."/>
            <person name="Hu S."/>
        </authorList>
    </citation>
    <scope>NUCLEOTIDE SEQUENCE [LARGE SCALE GENOMIC DNA]</scope>
    <source>
        <strain evidence="8 9">31801</strain>
    </source>
</reference>
<keyword evidence="4 6" id="KW-0472">Membrane</keyword>
<organism evidence="8 9">
    <name type="scientific">Pannonibacter phragmitetus</name>
    <dbReference type="NCBI Taxonomy" id="121719"/>
    <lineage>
        <taxon>Bacteria</taxon>
        <taxon>Pseudomonadati</taxon>
        <taxon>Pseudomonadota</taxon>
        <taxon>Alphaproteobacteria</taxon>
        <taxon>Hyphomicrobiales</taxon>
        <taxon>Stappiaceae</taxon>
        <taxon>Pannonibacter</taxon>
    </lineage>
</organism>
<feature type="region of interest" description="Disordered" evidence="5">
    <location>
        <begin position="448"/>
        <end position="514"/>
    </location>
</feature>
<dbReference type="SUPFAM" id="SSF48452">
    <property type="entry name" value="TPR-like"/>
    <property type="match status" value="1"/>
</dbReference>
<feature type="region of interest" description="Disordered" evidence="5">
    <location>
        <begin position="552"/>
        <end position="601"/>
    </location>
</feature>
<dbReference type="PIRSF" id="PIRSF031802">
    <property type="entry name" value="UCP031802"/>
    <property type="match status" value="1"/>
</dbReference>